<evidence type="ECO:0000256" key="6">
    <source>
        <dbReference type="ARBA" id="ARBA00031929"/>
    </source>
</evidence>
<name>A0A2C5YFC4_9HYPO</name>
<dbReference type="GO" id="GO:0000480">
    <property type="term" value="P:endonucleolytic cleavage in 5'-ETS of tricistronic rRNA transcript (SSU-rRNA, 5.8S rRNA, LSU-rRNA)"/>
    <property type="evidence" value="ECO:0007669"/>
    <property type="project" value="TreeGrafter"/>
</dbReference>
<evidence type="ECO:0000313" key="8">
    <source>
        <dbReference type="EMBL" id="PHH66313.1"/>
    </source>
</evidence>
<feature type="compositionally biased region" description="Basic residues" evidence="7">
    <location>
        <begin position="712"/>
        <end position="722"/>
    </location>
</feature>
<protein>
    <recommendedName>
        <fullName evidence="2">Nucleolar protein 9</fullName>
    </recommendedName>
    <alternativeName>
        <fullName evidence="5 6">Pumilio domain-containing protein NOP9</fullName>
    </alternativeName>
</protein>
<dbReference type="AlphaFoldDB" id="A0A2C5YFC4"/>
<dbReference type="STRING" id="1399860.A0A2C5YFC4"/>
<evidence type="ECO:0000256" key="3">
    <source>
        <dbReference type="ARBA" id="ARBA00022737"/>
    </source>
</evidence>
<dbReference type="GO" id="GO:0000447">
    <property type="term" value="P:endonucleolytic cleavage in ITS1 to separate SSU-rRNA from 5.8S rRNA and LSU-rRNA from tricistronic rRNA transcript (SSU-rRNA, 5.8S rRNA, LSU-rRNA)"/>
    <property type="evidence" value="ECO:0007669"/>
    <property type="project" value="TreeGrafter"/>
</dbReference>
<proteinExistence type="predicted"/>
<dbReference type="GO" id="GO:0005730">
    <property type="term" value="C:nucleolus"/>
    <property type="evidence" value="ECO:0007669"/>
    <property type="project" value="UniProtKB-SubCell"/>
</dbReference>
<dbReference type="PANTHER" id="PTHR13102:SF0">
    <property type="entry name" value="NUCLEOLAR PROTEIN 9"/>
    <property type="match status" value="1"/>
</dbReference>
<dbReference type="Proteomes" id="UP000226192">
    <property type="component" value="Unassembled WGS sequence"/>
</dbReference>
<dbReference type="Pfam" id="PF22493">
    <property type="entry name" value="PUF_NOP9"/>
    <property type="match status" value="1"/>
</dbReference>
<feature type="compositionally biased region" description="Basic residues" evidence="7">
    <location>
        <begin position="660"/>
        <end position="670"/>
    </location>
</feature>
<gene>
    <name evidence="8" type="ORF">CDD81_7906</name>
</gene>
<accession>A0A2C5YFC4</accession>
<dbReference type="GO" id="GO:0030686">
    <property type="term" value="C:90S preribosome"/>
    <property type="evidence" value="ECO:0007669"/>
    <property type="project" value="TreeGrafter"/>
</dbReference>
<comment type="caution">
    <text evidence="8">The sequence shown here is derived from an EMBL/GenBank/DDBJ whole genome shotgun (WGS) entry which is preliminary data.</text>
</comment>
<dbReference type="InterPro" id="IPR040000">
    <property type="entry name" value="NOP9"/>
</dbReference>
<dbReference type="GO" id="GO:0000472">
    <property type="term" value="P:endonucleolytic cleavage to generate mature 5'-end of SSU-rRNA from (SSU-rRNA, 5.8S rRNA, LSU-rRNA)"/>
    <property type="evidence" value="ECO:0007669"/>
    <property type="project" value="TreeGrafter"/>
</dbReference>
<evidence type="ECO:0000256" key="2">
    <source>
        <dbReference type="ARBA" id="ARBA00016427"/>
    </source>
</evidence>
<dbReference type="GO" id="GO:0003723">
    <property type="term" value="F:RNA binding"/>
    <property type="evidence" value="ECO:0007669"/>
    <property type="project" value="InterPro"/>
</dbReference>
<dbReference type="Gene3D" id="1.25.10.10">
    <property type="entry name" value="Leucine-rich Repeat Variant"/>
    <property type="match status" value="1"/>
</dbReference>
<keyword evidence="3" id="KW-0677">Repeat</keyword>
<evidence type="ECO:0000256" key="1">
    <source>
        <dbReference type="ARBA" id="ARBA00004604"/>
    </source>
</evidence>
<comment type="subcellular location">
    <subcellularLocation>
        <location evidence="1">Nucleus</location>
        <location evidence="1">Nucleolus</location>
    </subcellularLocation>
</comment>
<dbReference type="EMBL" id="NJET01000009">
    <property type="protein sequence ID" value="PHH66313.1"/>
    <property type="molecule type" value="Genomic_DNA"/>
</dbReference>
<dbReference type="GO" id="GO:0000056">
    <property type="term" value="P:ribosomal small subunit export from nucleus"/>
    <property type="evidence" value="ECO:0007669"/>
    <property type="project" value="TreeGrafter"/>
</dbReference>
<dbReference type="PANTHER" id="PTHR13102">
    <property type="entry name" value="NUCLEOLAR PROTEIN 9"/>
    <property type="match status" value="1"/>
</dbReference>
<comment type="function">
    <text evidence="4">RNA-binding nucleolar protein required for pre-rRNA processing. Involved in production of 18S rRNA and assembly of small ribosomal subunit.</text>
</comment>
<sequence length="722" mass="78230">MPKARARRADIRLERKQKRKREAEENGQAKLKRQRQDSGDEQGLYRPSAGGEEEHGPGHGGEMEYFGMLTDEEQEYFRRADEMLELNEFASGEDRAVFVESVFCEARGKELKLASSQSCSRLMERLVQLGTRGHKKRLFEAFGGHFASLVRHRFASHCCEALFIHSAADVTHELGDFVGFVVDTASSHVETQQPEASMESLVLATLDELEGSLSWMAVDRWASHVLRVLLLVLSGRPLRDAAVGSLVKSRKKEAVRVQGAGGSGISETRVVPASFGAAVRKIVADTTHGLDASGLRLLAVHAVGNPTLQLLLELDLARAKADGGDSQLLLQLLPGAPQSLADAESPACLAVHSLMYHEIGSRLMETLVAHCPAKVFKALSQHVLLPRAPAYLRNPVSAYPAIKMLARLGKHQLADVVAQGVDAVPQLVAQSRFNVVKTLLDRCAVRGLADHIKTLVAAIKLACGPEPVHLVTTLCCLSHDASQKPPPAQSHGAQLLLSMLAIPGPAKAVHQALLALPTDALVRLATSSTRTASLVTTALATPSSNSVFQKSLANSLIPHLAHLASSLHGHVLVSALFDLPSPASDASLPLHIKQSLMLQLVALEAQLRDSWMGRSVWRSSRGNLFKTRPGDWKAWAKLPASTPTVPPREHAQQPLGAKEHKNKSKSKTNKNHSIQEIDDSASITPTSTTIEQTRHNNEAQPKTPTPNPMPPAKRRNKTSLDS</sequence>
<evidence type="ECO:0000256" key="5">
    <source>
        <dbReference type="ARBA" id="ARBA00030932"/>
    </source>
</evidence>
<dbReference type="OrthoDB" id="392571at2759"/>
<dbReference type="InterPro" id="IPR016024">
    <property type="entry name" value="ARM-type_fold"/>
</dbReference>
<keyword evidence="9" id="KW-1185">Reference proteome</keyword>
<evidence type="ECO:0000256" key="7">
    <source>
        <dbReference type="SAM" id="MobiDB-lite"/>
    </source>
</evidence>
<evidence type="ECO:0000313" key="9">
    <source>
        <dbReference type="Proteomes" id="UP000226192"/>
    </source>
</evidence>
<feature type="region of interest" description="Disordered" evidence="7">
    <location>
        <begin position="637"/>
        <end position="722"/>
    </location>
</feature>
<organism evidence="8 9">
    <name type="scientific">Ophiocordyceps australis</name>
    <dbReference type="NCBI Taxonomy" id="1399860"/>
    <lineage>
        <taxon>Eukaryota</taxon>
        <taxon>Fungi</taxon>
        <taxon>Dikarya</taxon>
        <taxon>Ascomycota</taxon>
        <taxon>Pezizomycotina</taxon>
        <taxon>Sordariomycetes</taxon>
        <taxon>Hypocreomycetidae</taxon>
        <taxon>Hypocreales</taxon>
        <taxon>Ophiocordycipitaceae</taxon>
        <taxon>Ophiocordyceps</taxon>
    </lineage>
</organism>
<dbReference type="InterPro" id="IPR011989">
    <property type="entry name" value="ARM-like"/>
</dbReference>
<reference evidence="8 9" key="1">
    <citation type="submission" date="2017-06" db="EMBL/GenBank/DDBJ databases">
        <title>Ant-infecting Ophiocordyceps genomes reveal a high diversity of potential behavioral manipulation genes and a possible major role for enterotoxins.</title>
        <authorList>
            <person name="De Bekker C."/>
            <person name="Evans H.C."/>
            <person name="Brachmann A."/>
            <person name="Hughes D.P."/>
        </authorList>
    </citation>
    <scope>NUCLEOTIDE SEQUENCE [LARGE SCALE GENOMIC DNA]</scope>
    <source>
        <strain evidence="8 9">Map64</strain>
    </source>
</reference>
<feature type="region of interest" description="Disordered" evidence="7">
    <location>
        <begin position="1"/>
        <end position="64"/>
    </location>
</feature>
<dbReference type="SUPFAM" id="SSF48371">
    <property type="entry name" value="ARM repeat"/>
    <property type="match status" value="1"/>
</dbReference>
<dbReference type="GO" id="GO:0030688">
    <property type="term" value="C:preribosome, small subunit precursor"/>
    <property type="evidence" value="ECO:0007669"/>
    <property type="project" value="TreeGrafter"/>
</dbReference>
<feature type="compositionally biased region" description="Polar residues" evidence="7">
    <location>
        <begin position="681"/>
        <end position="691"/>
    </location>
</feature>
<evidence type="ECO:0000256" key="4">
    <source>
        <dbReference type="ARBA" id="ARBA00024893"/>
    </source>
</evidence>
<dbReference type="InterPro" id="IPR001313">
    <property type="entry name" value="Pumilio_RNA-bd_rpt"/>
</dbReference>